<sequence>MEHDFRFKVKVGLNLSDDIRRLKMVRDCIGPEKKLMVDANQCWGVQTAIDWMKQLAQYNILWIEEPTSPDDILGHGYVSRCLAPDGIGVATGECCQNCVMFKQFLQSGAMQFCQIDSCRLAGPNEIMAVILMAAKYKVPVCPHAGGVGLCELVQHLSIWDYVSVSKSKENRMTEFVNHLHEHFVDPVVVKGGCYLAPQMPGYSIQMKESSVQDYEYPNGRMWKELLTSGRYTGTMKQTT</sequence>
<keyword evidence="3" id="KW-0460">Magnesium</keyword>
<dbReference type="GO" id="GO:0009063">
    <property type="term" value="P:amino acid catabolic process"/>
    <property type="evidence" value="ECO:0007669"/>
    <property type="project" value="InterPro"/>
</dbReference>
<dbReference type="InterPro" id="IPR029065">
    <property type="entry name" value="Enolase_C-like"/>
</dbReference>
<dbReference type="PANTHER" id="PTHR13794:SF58">
    <property type="entry name" value="MITOCHONDRIAL ENOLASE SUPERFAMILY MEMBER 1"/>
    <property type="match status" value="1"/>
</dbReference>
<dbReference type="Gene3D" id="3.20.20.120">
    <property type="entry name" value="Enolase-like C-terminal domain"/>
    <property type="match status" value="1"/>
</dbReference>
<dbReference type="InterPro" id="IPR046945">
    <property type="entry name" value="RHMD-like"/>
</dbReference>
<dbReference type="InterPro" id="IPR036849">
    <property type="entry name" value="Enolase-like_C_sf"/>
</dbReference>
<name>A0AAD9MNS7_9ANNE</name>
<comment type="caution">
    <text evidence="5">The sequence shown here is derived from an EMBL/GenBank/DDBJ whole genome shotgun (WGS) entry which is preliminary data.</text>
</comment>
<dbReference type="Pfam" id="PF13378">
    <property type="entry name" value="MR_MLE_C"/>
    <property type="match status" value="1"/>
</dbReference>
<protein>
    <recommendedName>
        <fullName evidence="4">Mandelate racemase/muconate lactonizing enzyme C-terminal domain-containing protein</fullName>
    </recommendedName>
</protein>
<evidence type="ECO:0000313" key="5">
    <source>
        <dbReference type="EMBL" id="KAK2140065.1"/>
    </source>
</evidence>
<gene>
    <name evidence="5" type="ORF">LSH36_1496g00005</name>
</gene>
<evidence type="ECO:0000259" key="4">
    <source>
        <dbReference type="SMART" id="SM00922"/>
    </source>
</evidence>
<comment type="cofactor">
    <cofactor evidence="1">
        <name>Mg(2+)</name>
        <dbReference type="ChEBI" id="CHEBI:18420"/>
    </cofactor>
</comment>
<dbReference type="SUPFAM" id="SSF51604">
    <property type="entry name" value="Enolase C-terminal domain-like"/>
    <property type="match status" value="1"/>
</dbReference>
<dbReference type="EMBL" id="JAODUP010001496">
    <property type="protein sequence ID" value="KAK2140065.1"/>
    <property type="molecule type" value="Genomic_DNA"/>
</dbReference>
<dbReference type="InterPro" id="IPR018110">
    <property type="entry name" value="Mandel_Rmase/mucon_lact_enz_CS"/>
</dbReference>
<evidence type="ECO:0000256" key="3">
    <source>
        <dbReference type="ARBA" id="ARBA00022842"/>
    </source>
</evidence>
<dbReference type="PANTHER" id="PTHR13794">
    <property type="entry name" value="ENOLASE SUPERFAMILY, MANDELATE RACEMASE"/>
    <property type="match status" value="1"/>
</dbReference>
<keyword evidence="6" id="KW-1185">Reference proteome</keyword>
<dbReference type="GO" id="GO:0016836">
    <property type="term" value="F:hydro-lyase activity"/>
    <property type="evidence" value="ECO:0007669"/>
    <property type="project" value="TreeGrafter"/>
</dbReference>
<dbReference type="AlphaFoldDB" id="A0AAD9MNS7"/>
<dbReference type="PROSITE" id="PS00909">
    <property type="entry name" value="MR_MLE_2"/>
    <property type="match status" value="1"/>
</dbReference>
<evidence type="ECO:0000256" key="2">
    <source>
        <dbReference type="ARBA" id="ARBA00022723"/>
    </source>
</evidence>
<dbReference type="GO" id="GO:0016052">
    <property type="term" value="P:carbohydrate catabolic process"/>
    <property type="evidence" value="ECO:0007669"/>
    <property type="project" value="TreeGrafter"/>
</dbReference>
<reference evidence="5" key="1">
    <citation type="journal article" date="2023" name="Mol. Biol. Evol.">
        <title>Third-Generation Sequencing Reveals the Adaptive Role of the Epigenome in Three Deep-Sea Polychaetes.</title>
        <authorList>
            <person name="Perez M."/>
            <person name="Aroh O."/>
            <person name="Sun Y."/>
            <person name="Lan Y."/>
            <person name="Juniper S.K."/>
            <person name="Young C.R."/>
            <person name="Angers B."/>
            <person name="Qian P.Y."/>
        </authorList>
    </citation>
    <scope>NUCLEOTIDE SEQUENCE</scope>
    <source>
        <strain evidence="5">P08H-3</strain>
    </source>
</reference>
<evidence type="ECO:0000256" key="1">
    <source>
        <dbReference type="ARBA" id="ARBA00001946"/>
    </source>
</evidence>
<evidence type="ECO:0000313" key="6">
    <source>
        <dbReference type="Proteomes" id="UP001208570"/>
    </source>
</evidence>
<accession>A0AAD9MNS7</accession>
<feature type="domain" description="Mandelate racemase/muconate lactonizing enzyme C-terminal" evidence="4">
    <location>
        <begin position="2"/>
        <end position="85"/>
    </location>
</feature>
<dbReference type="GO" id="GO:0000287">
    <property type="term" value="F:magnesium ion binding"/>
    <property type="evidence" value="ECO:0007669"/>
    <property type="project" value="TreeGrafter"/>
</dbReference>
<dbReference type="InterPro" id="IPR013342">
    <property type="entry name" value="Mandelate_racemase_C"/>
</dbReference>
<dbReference type="Proteomes" id="UP001208570">
    <property type="component" value="Unassembled WGS sequence"/>
</dbReference>
<dbReference type="SMART" id="SM00922">
    <property type="entry name" value="MR_MLE"/>
    <property type="match status" value="1"/>
</dbReference>
<keyword evidence="2" id="KW-0479">Metal-binding</keyword>
<proteinExistence type="predicted"/>
<organism evidence="5 6">
    <name type="scientific">Paralvinella palmiformis</name>
    <dbReference type="NCBI Taxonomy" id="53620"/>
    <lineage>
        <taxon>Eukaryota</taxon>
        <taxon>Metazoa</taxon>
        <taxon>Spiralia</taxon>
        <taxon>Lophotrochozoa</taxon>
        <taxon>Annelida</taxon>
        <taxon>Polychaeta</taxon>
        <taxon>Sedentaria</taxon>
        <taxon>Canalipalpata</taxon>
        <taxon>Terebellida</taxon>
        <taxon>Terebelliformia</taxon>
        <taxon>Alvinellidae</taxon>
        <taxon>Paralvinella</taxon>
    </lineage>
</organism>